<dbReference type="Proteomes" id="UP000049979">
    <property type="component" value="Unassembled WGS sequence"/>
</dbReference>
<accession>A0A0M6X0M1</accession>
<keyword evidence="1" id="KW-1133">Transmembrane helix</keyword>
<reference evidence="4" key="1">
    <citation type="submission" date="2015-05" db="EMBL/GenBank/DDBJ databases">
        <authorList>
            <consortium name="Pathogen Informatics"/>
        </authorList>
    </citation>
    <scope>NUCLEOTIDE SEQUENCE [LARGE SCALE GENOMIC DNA]</scope>
    <source>
        <strain evidence="3 5">2789STDY5608863</strain>
        <strain evidence="4">M72</strain>
    </source>
</reference>
<protein>
    <submittedName>
        <fullName evidence="2">Stage V sporulation protein AB</fullName>
    </submittedName>
</protein>
<dbReference type="Pfam" id="PF13782">
    <property type="entry name" value="SpoVAB"/>
    <property type="match status" value="1"/>
</dbReference>
<evidence type="ECO:0000313" key="2">
    <source>
        <dbReference type="EMBL" id="CRL42487.1"/>
    </source>
</evidence>
<keyword evidence="1" id="KW-0812">Transmembrane</keyword>
<dbReference type="RefSeq" id="WP_022046316.1">
    <property type="nucleotide sequence ID" value="NZ_CP173697.1"/>
</dbReference>
<evidence type="ECO:0000256" key="1">
    <source>
        <dbReference type="SAM" id="Phobius"/>
    </source>
</evidence>
<dbReference type="EMBL" id="CYXV01000003">
    <property type="protein sequence ID" value="CUM83736.1"/>
    <property type="molecule type" value="Genomic_DNA"/>
</dbReference>
<name>A0A0M6X0M1_9FIRM</name>
<gene>
    <name evidence="3" type="ORF">ERS852420_01007</name>
    <name evidence="2" type="ORF">M72_15571</name>
</gene>
<feature type="transmembrane region" description="Helical" evidence="1">
    <location>
        <begin position="81"/>
        <end position="103"/>
    </location>
</feature>
<evidence type="ECO:0000313" key="5">
    <source>
        <dbReference type="Proteomes" id="UP000095495"/>
    </source>
</evidence>
<organism evidence="2 4">
    <name type="scientific">Roseburia faecis</name>
    <dbReference type="NCBI Taxonomy" id="301302"/>
    <lineage>
        <taxon>Bacteria</taxon>
        <taxon>Bacillati</taxon>
        <taxon>Bacillota</taxon>
        <taxon>Clostridia</taxon>
        <taxon>Lachnospirales</taxon>
        <taxon>Lachnospiraceae</taxon>
        <taxon>Roseburia</taxon>
    </lineage>
</organism>
<keyword evidence="4" id="KW-1185">Reference proteome</keyword>
<evidence type="ECO:0000313" key="3">
    <source>
        <dbReference type="EMBL" id="CUM83736.1"/>
    </source>
</evidence>
<feature type="transmembrane region" description="Helical" evidence="1">
    <location>
        <begin position="123"/>
        <end position="143"/>
    </location>
</feature>
<dbReference type="EMBL" id="CVRR01000071">
    <property type="protein sequence ID" value="CRL42487.1"/>
    <property type="molecule type" value="Genomic_DNA"/>
</dbReference>
<feature type="transmembrane region" description="Helical" evidence="1">
    <location>
        <begin position="49"/>
        <end position="69"/>
    </location>
</feature>
<proteinExistence type="predicted"/>
<dbReference type="Proteomes" id="UP000095495">
    <property type="component" value="Unassembled WGS sequence"/>
</dbReference>
<dbReference type="PROSITE" id="PS51257">
    <property type="entry name" value="PROKAR_LIPOPROTEIN"/>
    <property type="match status" value="1"/>
</dbReference>
<reference evidence="2" key="2">
    <citation type="submission" date="2015-05" db="EMBL/GenBank/DDBJ databases">
        <authorList>
            <person name="Wang D.B."/>
            <person name="Wang M."/>
        </authorList>
    </citation>
    <scope>NUCLEOTIDE SEQUENCE [LARGE SCALE GENOMIC DNA]</scope>
    <source>
        <strain evidence="2">M72</strain>
    </source>
</reference>
<evidence type="ECO:0000313" key="4">
    <source>
        <dbReference type="Proteomes" id="UP000049979"/>
    </source>
</evidence>
<dbReference type="InterPro" id="IPR020144">
    <property type="entry name" value="SpoVAB"/>
</dbReference>
<dbReference type="STRING" id="301302.ERS852420_01007"/>
<sequence>MNTMFLRHIFMAGLATACGIAVSAGTFAFLLVIGVIPRMIKRCNFGERILMVENTVILGVLTGAVFSVVEWKAQLPYPWLAHVILGAYGTAAGIFVGCIAVALAEILNTFPILFRRLYINRGLSGVMIAMALGKMAGSFYYFFFGYGLPKYW</sequence>
<feature type="transmembrane region" description="Helical" evidence="1">
    <location>
        <begin position="12"/>
        <end position="37"/>
    </location>
</feature>
<dbReference type="AlphaFoldDB" id="A0A0M6X0M1"/>
<keyword evidence="1" id="KW-0472">Membrane</keyword>